<keyword evidence="2" id="KW-0378">Hydrolase</keyword>
<protein>
    <submittedName>
        <fullName evidence="2">Alpha/beta fold hydrolase</fullName>
    </submittedName>
</protein>
<feature type="chain" id="PRO_5037290657" evidence="1">
    <location>
        <begin position="23"/>
        <end position="247"/>
    </location>
</feature>
<keyword evidence="1" id="KW-0732">Signal</keyword>
<comment type="caution">
    <text evidence="2">The sequence shown here is derived from an EMBL/GenBank/DDBJ whole genome shotgun (WGS) entry which is preliminary data.</text>
</comment>
<accession>A0A944ME36</accession>
<dbReference type="InterPro" id="IPR029058">
    <property type="entry name" value="AB_hydrolase_fold"/>
</dbReference>
<proteinExistence type="predicted"/>
<gene>
    <name evidence="2" type="ORF">KME65_10200</name>
</gene>
<dbReference type="GO" id="GO:0016787">
    <property type="term" value="F:hydrolase activity"/>
    <property type="evidence" value="ECO:0007669"/>
    <property type="project" value="UniProtKB-KW"/>
</dbReference>
<dbReference type="EMBL" id="JAHHGM010000008">
    <property type="protein sequence ID" value="MBT2989325.1"/>
    <property type="molecule type" value="Genomic_DNA"/>
</dbReference>
<dbReference type="PANTHER" id="PTHR37946">
    <property type="entry name" value="SLL1969 PROTEIN"/>
    <property type="match status" value="1"/>
</dbReference>
<name>A0A944ME36_9GAMM</name>
<dbReference type="SUPFAM" id="SSF53474">
    <property type="entry name" value="alpha/beta-Hydrolases"/>
    <property type="match status" value="1"/>
</dbReference>
<dbReference type="Pfam" id="PF02089">
    <property type="entry name" value="Palm_thioest"/>
    <property type="match status" value="1"/>
</dbReference>
<dbReference type="Proteomes" id="UP000770889">
    <property type="component" value="Unassembled WGS sequence"/>
</dbReference>
<evidence type="ECO:0000313" key="3">
    <source>
        <dbReference type="Proteomes" id="UP000770889"/>
    </source>
</evidence>
<organism evidence="2 3">
    <name type="scientific">Candidatus Thiodiazotropha taylori</name>
    <dbReference type="NCBI Taxonomy" id="2792791"/>
    <lineage>
        <taxon>Bacteria</taxon>
        <taxon>Pseudomonadati</taxon>
        <taxon>Pseudomonadota</taxon>
        <taxon>Gammaproteobacteria</taxon>
        <taxon>Chromatiales</taxon>
        <taxon>Sedimenticolaceae</taxon>
        <taxon>Candidatus Thiodiazotropha</taxon>
    </lineage>
</organism>
<evidence type="ECO:0000313" key="2">
    <source>
        <dbReference type="EMBL" id="MBT2989325.1"/>
    </source>
</evidence>
<dbReference type="PANTHER" id="PTHR37946:SF1">
    <property type="entry name" value="SLL1969 PROTEIN"/>
    <property type="match status" value="1"/>
</dbReference>
<evidence type="ECO:0000256" key="1">
    <source>
        <dbReference type="SAM" id="SignalP"/>
    </source>
</evidence>
<sequence length="247" mass="27005">MKKALLILIALVCTTLLSLTLATDDQQAISKTLSRQEIVVLLHGLGRSNTAMWRLASRLEGAGYEVHRVGYSSINTTTDEIITDITQQISDCCANESRPVHFVGHSLGGLLIRSYLQDNPIDNLGRVVLIGTPNSGTGIADQFRGNCLVELLVPVATALGTDETSLPNRLAPPYYPVGVIAGFQESHTNEAYLPGRDDGLVPVESTKLEGMTDFIEVESGHSMMRYKKEVAEQVIFFLKTGRFNQNQ</sequence>
<dbReference type="Gene3D" id="3.40.50.1820">
    <property type="entry name" value="alpha/beta hydrolase"/>
    <property type="match status" value="1"/>
</dbReference>
<dbReference type="AlphaFoldDB" id="A0A944ME36"/>
<feature type="signal peptide" evidence="1">
    <location>
        <begin position="1"/>
        <end position="22"/>
    </location>
</feature>
<reference evidence="2 3" key="1">
    <citation type="submission" date="2021-05" db="EMBL/GenBank/DDBJ databases">
        <title>Genetic and Functional Diversity in Clade A Lucinid endosymbionts from the Bahamas.</title>
        <authorList>
            <person name="Giani N.M."/>
            <person name="Engel A.S."/>
            <person name="Campbell B.J."/>
        </authorList>
    </citation>
    <scope>NUCLEOTIDE SEQUENCE [LARGE SCALE GENOMIC DNA]</scope>
    <source>
        <strain evidence="2">LUC16012Gg_MoonRockCtena</strain>
    </source>
</reference>